<keyword evidence="3" id="KW-1185">Reference proteome</keyword>
<proteinExistence type="predicted"/>
<comment type="caution">
    <text evidence="2">The sequence shown here is derived from an EMBL/GenBank/DDBJ whole genome shotgun (WGS) entry which is preliminary data.</text>
</comment>
<protein>
    <submittedName>
        <fullName evidence="2">Uncharacterized protein</fullName>
    </submittedName>
</protein>
<dbReference type="EMBL" id="BGPR01009998">
    <property type="protein sequence ID" value="GBN43653.1"/>
    <property type="molecule type" value="Genomic_DNA"/>
</dbReference>
<sequence>MDPSMRDSNESSIQATAEYATHFLLKQSEHESQMNRVFNSEGRRGAGTHSRKPQQWSSPGFAIISSPVRAGKIDGWVGGRTQQRLQHQRIMQANLRTFEEPVQTQQCLQQQRIRHENLRTSELPDYREQRLRVDRLQNVNRRQRSMRQGFYLEAFRYDPTKDYWLHPKAAIGKMNVICLEEGGELITAGESSKSSDMLYSMASSSDKEEEFISASASDSRDCKSVFCNGGRTVSVYRSKFGGCKKLQHRLMGRDVILCWYRVGNFTAKQFRENEVCSPLKLTHISVRVQPVLSCPTSAQRAQVSVPRQEVFECPKCWHLKQQSGFGIYVLTERPTYPPLICSDALEVVEGKIQKPEQPKFSANEATQKKYQDDLKEYLKATNCTMIILINSMTEETLQNVMRFDSPRDVWLELYKIFDDLSDNQLYNIHLQFFNLAGNLRTWQLIFQNLKFEERSEWIAGE</sequence>
<dbReference type="Proteomes" id="UP000499080">
    <property type="component" value="Unassembled WGS sequence"/>
</dbReference>
<gene>
    <name evidence="2" type="ORF">AVEN_262632_1</name>
</gene>
<organism evidence="2 3">
    <name type="scientific">Araneus ventricosus</name>
    <name type="common">Orbweaver spider</name>
    <name type="synonym">Epeira ventricosa</name>
    <dbReference type="NCBI Taxonomy" id="182803"/>
    <lineage>
        <taxon>Eukaryota</taxon>
        <taxon>Metazoa</taxon>
        <taxon>Ecdysozoa</taxon>
        <taxon>Arthropoda</taxon>
        <taxon>Chelicerata</taxon>
        <taxon>Arachnida</taxon>
        <taxon>Araneae</taxon>
        <taxon>Araneomorphae</taxon>
        <taxon>Entelegynae</taxon>
        <taxon>Araneoidea</taxon>
        <taxon>Araneidae</taxon>
        <taxon>Araneus</taxon>
    </lineage>
</organism>
<accession>A0A4Y2NXM2</accession>
<name>A0A4Y2NXM2_ARAVE</name>
<evidence type="ECO:0000256" key="1">
    <source>
        <dbReference type="SAM" id="MobiDB-lite"/>
    </source>
</evidence>
<reference evidence="2 3" key="1">
    <citation type="journal article" date="2019" name="Sci. Rep.">
        <title>Orb-weaving spider Araneus ventricosus genome elucidates the spidroin gene catalogue.</title>
        <authorList>
            <person name="Kono N."/>
            <person name="Nakamura H."/>
            <person name="Ohtoshi R."/>
            <person name="Moran D.A.P."/>
            <person name="Shinohara A."/>
            <person name="Yoshida Y."/>
            <person name="Fujiwara M."/>
            <person name="Mori M."/>
            <person name="Tomita M."/>
            <person name="Arakawa K."/>
        </authorList>
    </citation>
    <scope>NUCLEOTIDE SEQUENCE [LARGE SCALE GENOMIC DNA]</scope>
</reference>
<feature type="region of interest" description="Disordered" evidence="1">
    <location>
        <begin position="41"/>
        <end position="60"/>
    </location>
</feature>
<evidence type="ECO:0000313" key="3">
    <source>
        <dbReference type="Proteomes" id="UP000499080"/>
    </source>
</evidence>
<evidence type="ECO:0000313" key="2">
    <source>
        <dbReference type="EMBL" id="GBN43653.1"/>
    </source>
</evidence>
<dbReference type="OrthoDB" id="430476at2759"/>
<dbReference type="AlphaFoldDB" id="A0A4Y2NXM2"/>